<feature type="domain" description="Beta-galactosidase 1-like first all-beta" evidence="6">
    <location>
        <begin position="372"/>
        <end position="477"/>
    </location>
</feature>
<protein>
    <submittedName>
        <fullName evidence="8">Glycoside hydrolase family 35 protein</fullName>
    </submittedName>
</protein>
<dbReference type="Gene3D" id="2.60.120.260">
    <property type="entry name" value="Galactose-binding domain-like"/>
    <property type="match status" value="2"/>
</dbReference>
<accession>A0AAU7DV60</accession>
<dbReference type="InterPro" id="IPR031330">
    <property type="entry name" value="Gly_Hdrlase_35_cat"/>
</dbReference>
<sequence>MSTFAIGEKDFTLDGEPFQIISGAIHYFRVHPDSWRDRIRKAKLMGLNTIETYVAWNFHAPTEDQFLLDGNRDLGRFLDIIAQEGLYAIVRPGPYICAEWDNGGLPAWLTAKPGIVIRTNEPIYFSAVERFLHHLGPVLQPRQINNGGPIILFQIENEYGAYGNDKDYLKHLVQVYEDLGFVVPFTTVDQPEDEMLQNGSLPELHMTGSFGSRSLERLETLRKHQKTGPLMCSEFWIGWFDHWGAHHHTATIAEAAQSLDELLSSGASVNFYMFHGGTNYGFTNGANDKGVYQPLVTSYDYDAPLAEDGYPTDKYWAFRDVIAKYAPVPAERPEERVDSPVFTTKLSSRADWLSLPGVAERASAITGTPAASYEALNHDGPFVLYEHEVNVSGPASLVVNEIRDLAQVFLDDVHAGTLFRDHHDRFVSLPTDAQGTLRILVEDQGRVNYGPRLGESKGLGTVHLNGHELTSWSSTPYQLDGHTELNFTPITDNTVSQTGPVFLAGQFELESPVNLFIDTTHWGKGNVWVNGFNLGRYWARGPQHTLFVPKELLSAGTNSITVFEVNGVENTSVNFVAKADLGHTDF</sequence>
<dbReference type="InterPro" id="IPR001944">
    <property type="entry name" value="Glycoside_Hdrlase_35"/>
</dbReference>
<keyword evidence="2 8" id="KW-0378">Hydrolase</keyword>
<reference evidence="8" key="1">
    <citation type="submission" date="2024-02" db="EMBL/GenBank/DDBJ databases">
        <title>Tomenella chthoni gen. nov. sp. nov., a member of the family Jonesiaceae isolated from bat guano.</title>
        <authorList>
            <person name="Miller S.L."/>
            <person name="King J."/>
            <person name="Sankaranarayanan K."/>
            <person name="Lawson P.A."/>
        </authorList>
    </citation>
    <scope>NUCLEOTIDE SEQUENCE</scope>
    <source>
        <strain evidence="8">BS-20</strain>
    </source>
</reference>
<feature type="active site" description="Nucleophile" evidence="4">
    <location>
        <position position="234"/>
    </location>
</feature>
<dbReference type="SUPFAM" id="SSF51445">
    <property type="entry name" value="(Trans)glycosidases"/>
    <property type="match status" value="1"/>
</dbReference>
<gene>
    <name evidence="8" type="ORF">V5R04_12145</name>
</gene>
<dbReference type="InterPro" id="IPR008979">
    <property type="entry name" value="Galactose-bd-like_sf"/>
</dbReference>
<dbReference type="InterPro" id="IPR017853">
    <property type="entry name" value="GH"/>
</dbReference>
<dbReference type="PANTHER" id="PTHR23421">
    <property type="entry name" value="BETA-GALACTOSIDASE RELATED"/>
    <property type="match status" value="1"/>
</dbReference>
<dbReference type="FunFam" id="3.20.20.80:FF:000115">
    <property type="entry name" value="Beta-galactosidase"/>
    <property type="match status" value="1"/>
</dbReference>
<dbReference type="InterPro" id="IPR026283">
    <property type="entry name" value="B-gal_1-like"/>
</dbReference>
<dbReference type="AlphaFoldDB" id="A0AAU7DV60"/>
<evidence type="ECO:0000256" key="3">
    <source>
        <dbReference type="ARBA" id="ARBA00023295"/>
    </source>
</evidence>
<evidence type="ECO:0000256" key="4">
    <source>
        <dbReference type="PIRSR" id="PIRSR006336-1"/>
    </source>
</evidence>
<feature type="active site" description="Proton donor" evidence="4">
    <location>
        <position position="158"/>
    </location>
</feature>
<dbReference type="Pfam" id="PF21467">
    <property type="entry name" value="BetaGal_gal-bd"/>
    <property type="match status" value="1"/>
</dbReference>
<feature type="domain" description="Glycoside hydrolase 35 catalytic" evidence="5">
    <location>
        <begin position="11"/>
        <end position="324"/>
    </location>
</feature>
<dbReference type="InterPro" id="IPR019801">
    <property type="entry name" value="Glyco_hydro_35_CS"/>
</dbReference>
<organism evidence="8">
    <name type="scientific">Jonesiaceae bacterium BS-20</name>
    <dbReference type="NCBI Taxonomy" id="3120821"/>
    <lineage>
        <taxon>Bacteria</taxon>
        <taxon>Bacillati</taxon>
        <taxon>Actinomycetota</taxon>
        <taxon>Actinomycetes</taxon>
        <taxon>Micrococcales</taxon>
        <taxon>Jonesiaceae</taxon>
    </lineage>
</organism>
<dbReference type="GO" id="GO:0004565">
    <property type="term" value="F:beta-galactosidase activity"/>
    <property type="evidence" value="ECO:0007669"/>
    <property type="project" value="InterPro"/>
</dbReference>
<name>A0AAU7DV60_9MICO</name>
<dbReference type="PROSITE" id="PS01182">
    <property type="entry name" value="GLYCOSYL_HYDROL_F35"/>
    <property type="match status" value="1"/>
</dbReference>
<dbReference type="PRINTS" id="PR00742">
    <property type="entry name" value="GLHYDRLASE35"/>
</dbReference>
<dbReference type="SUPFAM" id="SSF49785">
    <property type="entry name" value="Galactose-binding domain-like"/>
    <property type="match status" value="1"/>
</dbReference>
<proteinExistence type="inferred from homology"/>
<dbReference type="InterPro" id="IPR048913">
    <property type="entry name" value="BetaGal_gal-bd"/>
</dbReference>
<dbReference type="EMBL" id="CP146203">
    <property type="protein sequence ID" value="XBH20960.1"/>
    <property type="molecule type" value="Genomic_DNA"/>
</dbReference>
<dbReference type="Gene3D" id="3.20.20.80">
    <property type="entry name" value="Glycosidases"/>
    <property type="match status" value="1"/>
</dbReference>
<feature type="domain" description="Beta-galactosidase galactose-binding" evidence="7">
    <location>
        <begin position="500"/>
        <end position="558"/>
    </location>
</feature>
<evidence type="ECO:0000259" key="7">
    <source>
        <dbReference type="Pfam" id="PF21467"/>
    </source>
</evidence>
<dbReference type="Pfam" id="PF21317">
    <property type="entry name" value="BetaGal_ABD_1"/>
    <property type="match status" value="1"/>
</dbReference>
<evidence type="ECO:0000256" key="1">
    <source>
        <dbReference type="ARBA" id="ARBA00009809"/>
    </source>
</evidence>
<dbReference type="Pfam" id="PF01301">
    <property type="entry name" value="Glyco_hydro_35"/>
    <property type="match status" value="1"/>
</dbReference>
<dbReference type="InterPro" id="IPR048912">
    <property type="entry name" value="BetaGal1-like_ABD1"/>
</dbReference>
<dbReference type="GO" id="GO:0005975">
    <property type="term" value="P:carbohydrate metabolic process"/>
    <property type="evidence" value="ECO:0007669"/>
    <property type="project" value="InterPro"/>
</dbReference>
<evidence type="ECO:0000259" key="5">
    <source>
        <dbReference type="Pfam" id="PF01301"/>
    </source>
</evidence>
<evidence type="ECO:0000313" key="8">
    <source>
        <dbReference type="EMBL" id="XBH20960.1"/>
    </source>
</evidence>
<dbReference type="PIRSF" id="PIRSF006336">
    <property type="entry name" value="B-gal"/>
    <property type="match status" value="1"/>
</dbReference>
<keyword evidence="3" id="KW-0326">Glycosidase</keyword>
<evidence type="ECO:0000256" key="2">
    <source>
        <dbReference type="ARBA" id="ARBA00022801"/>
    </source>
</evidence>
<evidence type="ECO:0000259" key="6">
    <source>
        <dbReference type="Pfam" id="PF21317"/>
    </source>
</evidence>
<comment type="similarity">
    <text evidence="1">Belongs to the glycosyl hydrolase 35 family.</text>
</comment>